<keyword evidence="6" id="KW-0324">Glycolysis</keyword>
<dbReference type="GO" id="GO:0005524">
    <property type="term" value="F:ATP binding"/>
    <property type="evidence" value="ECO:0007669"/>
    <property type="project" value="UniProtKB-UniRule"/>
</dbReference>
<dbReference type="HOGENOM" id="CLU_014393_4_1_1"/>
<gene>
    <name evidence="9" type="ordered locus">Ecym_1144</name>
</gene>
<dbReference type="OMA" id="TICTRLA"/>
<dbReference type="AlphaFoldDB" id="G8JMP1"/>
<dbReference type="Gene3D" id="3.30.420.40">
    <property type="match status" value="1"/>
</dbReference>
<dbReference type="PRINTS" id="PR00475">
    <property type="entry name" value="HEXOKINASE"/>
</dbReference>
<sequence>MDFKLLLQEFKVSEDLDVDKLSRLVSRELGIRLINSSTSMLTSGIIPGSFKDTKDRGNNHYILAIDFGGTTCKSAIISRHEFKIVDVHTFDVPFRVLDTFFFDTIIQSVCGWVYEYTGDRLFHFQVGITFSFPLNSRNEITTMGKGFTMTEEVCNISVQTLIQRSFCHVLARNKKYGFKVSLCGVINDSVAVFLTNKVIYGNNDTVMILGTGLNFCFTLPYEMIPKSKLPVNYRKGDWVLINSEAGFLGSGYLPLGRFDQHHTEKSAPYMPLEYLASGKWIPKSLENALCSSGKLPSKNIVFNGELICDILDAINRDLFGADFEMIQEITRLLIDRAAIYIYAVIKGIYRFRDGHDIEKPIVIGFTGSFLHYCKYYYKKLLEVSGGMVRYNFLPDSNLLGAAIHTVYYPQEYQT</sequence>
<dbReference type="GeneID" id="11469590"/>
<dbReference type="GO" id="GO:0006006">
    <property type="term" value="P:glucose metabolic process"/>
    <property type="evidence" value="ECO:0007669"/>
    <property type="project" value="TreeGrafter"/>
</dbReference>
<dbReference type="EC" id="2.7.1.-" evidence="6"/>
<dbReference type="GO" id="GO:0019158">
    <property type="term" value="F:mannokinase activity"/>
    <property type="evidence" value="ECO:0007669"/>
    <property type="project" value="TreeGrafter"/>
</dbReference>
<dbReference type="PROSITE" id="PS51748">
    <property type="entry name" value="HEXOKINASE_2"/>
    <property type="match status" value="1"/>
</dbReference>
<comment type="similarity">
    <text evidence="1 6">Belongs to the hexokinase family.</text>
</comment>
<dbReference type="PANTHER" id="PTHR19443:SF83">
    <property type="entry name" value="N-ACETYLGLUCOSAMINE KINASE"/>
    <property type="match status" value="1"/>
</dbReference>
<dbReference type="SUPFAM" id="SSF53067">
    <property type="entry name" value="Actin-like ATPase domain"/>
    <property type="match status" value="2"/>
</dbReference>
<evidence type="ECO:0000259" key="7">
    <source>
        <dbReference type="Pfam" id="PF00349"/>
    </source>
</evidence>
<evidence type="ECO:0000256" key="2">
    <source>
        <dbReference type="ARBA" id="ARBA00022679"/>
    </source>
</evidence>
<dbReference type="KEGG" id="erc:Ecym_1144"/>
<dbReference type="InterPro" id="IPR022673">
    <property type="entry name" value="Hexokinase_C"/>
</dbReference>
<dbReference type="Gene3D" id="3.40.367.20">
    <property type="match status" value="1"/>
</dbReference>
<dbReference type="Proteomes" id="UP000006790">
    <property type="component" value="Chromosome 1"/>
</dbReference>
<keyword evidence="3 6" id="KW-0547">Nucleotide-binding</keyword>
<dbReference type="eggNOG" id="KOG1369">
    <property type="taxonomic scope" value="Eukaryota"/>
</dbReference>
<feature type="domain" description="Hexokinase N-terminal" evidence="7">
    <location>
        <begin position="7"/>
        <end position="196"/>
    </location>
</feature>
<keyword evidence="10" id="KW-1185">Reference proteome</keyword>
<dbReference type="GO" id="GO:0005536">
    <property type="term" value="F:D-glucose binding"/>
    <property type="evidence" value="ECO:0007669"/>
    <property type="project" value="InterPro"/>
</dbReference>
<dbReference type="InterPro" id="IPR022672">
    <property type="entry name" value="Hexokinase_N"/>
</dbReference>
<dbReference type="GO" id="GO:0004340">
    <property type="term" value="F:glucokinase activity"/>
    <property type="evidence" value="ECO:0007669"/>
    <property type="project" value="TreeGrafter"/>
</dbReference>
<dbReference type="STRING" id="931890.G8JMP1"/>
<evidence type="ECO:0000256" key="5">
    <source>
        <dbReference type="ARBA" id="ARBA00022840"/>
    </source>
</evidence>
<evidence type="ECO:0000259" key="8">
    <source>
        <dbReference type="Pfam" id="PF03727"/>
    </source>
</evidence>
<dbReference type="GO" id="GO:0006013">
    <property type="term" value="P:mannose metabolic process"/>
    <property type="evidence" value="ECO:0007669"/>
    <property type="project" value="TreeGrafter"/>
</dbReference>
<reference evidence="10" key="1">
    <citation type="journal article" date="2012" name="G3 (Bethesda)">
        <title>Pichia sorbitophila, an interspecies yeast hybrid reveals early steps of genome resolution following polyploidization.</title>
        <authorList>
            <person name="Leh Louis V."/>
            <person name="Despons L."/>
            <person name="Friedrich A."/>
            <person name="Martin T."/>
            <person name="Durrens P."/>
            <person name="Casaregola S."/>
            <person name="Neuveglise C."/>
            <person name="Fairhead C."/>
            <person name="Marck C."/>
            <person name="Cruz J.A."/>
            <person name="Straub M.L."/>
            <person name="Kugler V."/>
            <person name="Sacerdot C."/>
            <person name="Uzunov Z."/>
            <person name="Thierry A."/>
            <person name="Weiss S."/>
            <person name="Bleykasten C."/>
            <person name="De Montigny J."/>
            <person name="Jacques N."/>
            <person name="Jung P."/>
            <person name="Lemaire M."/>
            <person name="Mallet S."/>
            <person name="Morel G."/>
            <person name="Richard G.F."/>
            <person name="Sarkar A."/>
            <person name="Savel G."/>
            <person name="Schacherer J."/>
            <person name="Seret M.L."/>
            <person name="Talla E."/>
            <person name="Samson G."/>
            <person name="Jubin C."/>
            <person name="Poulain J."/>
            <person name="Vacherie B."/>
            <person name="Barbe V."/>
            <person name="Pelletier E."/>
            <person name="Sherman D.J."/>
            <person name="Westhof E."/>
            <person name="Weissenbach J."/>
            <person name="Baret P.V."/>
            <person name="Wincker P."/>
            <person name="Gaillardin C."/>
            <person name="Dujon B."/>
            <person name="Souciet J.L."/>
        </authorList>
    </citation>
    <scope>NUCLEOTIDE SEQUENCE [LARGE SCALE GENOMIC DNA]</scope>
    <source>
        <strain evidence="10">CBS 270.75 / DBVPG 7215 / KCTC 17166 / NRRL Y-17582</strain>
    </source>
</reference>
<evidence type="ECO:0000256" key="1">
    <source>
        <dbReference type="ARBA" id="ARBA00009225"/>
    </source>
</evidence>
<dbReference type="EMBL" id="CP002497">
    <property type="protein sequence ID" value="AET37396.1"/>
    <property type="molecule type" value="Genomic_DNA"/>
</dbReference>
<keyword evidence="5 6" id="KW-0067">ATP-binding</keyword>
<dbReference type="GO" id="GO:0005829">
    <property type="term" value="C:cytosol"/>
    <property type="evidence" value="ECO:0007669"/>
    <property type="project" value="TreeGrafter"/>
</dbReference>
<dbReference type="FunCoup" id="G8JMP1">
    <property type="interactions" value="227"/>
</dbReference>
<dbReference type="GO" id="GO:0008865">
    <property type="term" value="F:fructokinase activity"/>
    <property type="evidence" value="ECO:0007669"/>
    <property type="project" value="TreeGrafter"/>
</dbReference>
<keyword evidence="4 6" id="KW-0418">Kinase</keyword>
<dbReference type="Pfam" id="PF00349">
    <property type="entry name" value="Hexokinase_1"/>
    <property type="match status" value="1"/>
</dbReference>
<name>G8JMP1_ERECY</name>
<dbReference type="GO" id="GO:0001678">
    <property type="term" value="P:intracellular glucose homeostasis"/>
    <property type="evidence" value="ECO:0007669"/>
    <property type="project" value="InterPro"/>
</dbReference>
<feature type="domain" description="Hexokinase C-terminal" evidence="8">
    <location>
        <begin position="207"/>
        <end position="290"/>
    </location>
</feature>
<dbReference type="GO" id="GO:0005739">
    <property type="term" value="C:mitochondrion"/>
    <property type="evidence" value="ECO:0007669"/>
    <property type="project" value="TreeGrafter"/>
</dbReference>
<proteinExistence type="inferred from homology"/>
<dbReference type="RefSeq" id="XP_003644213.1">
    <property type="nucleotide sequence ID" value="XM_003644165.1"/>
</dbReference>
<evidence type="ECO:0000256" key="4">
    <source>
        <dbReference type="ARBA" id="ARBA00022777"/>
    </source>
</evidence>
<dbReference type="UniPathway" id="UPA00109">
    <property type="reaction ID" value="UER00180"/>
</dbReference>
<dbReference type="GO" id="GO:0006096">
    <property type="term" value="P:glycolytic process"/>
    <property type="evidence" value="ECO:0007669"/>
    <property type="project" value="UniProtKB-UniPathway"/>
</dbReference>
<dbReference type="Pfam" id="PF03727">
    <property type="entry name" value="Hexokinase_2"/>
    <property type="match status" value="1"/>
</dbReference>
<evidence type="ECO:0000256" key="3">
    <source>
        <dbReference type="ARBA" id="ARBA00022741"/>
    </source>
</evidence>
<accession>G8JMP1</accession>
<evidence type="ECO:0000256" key="6">
    <source>
        <dbReference type="RuleBase" id="RU362007"/>
    </source>
</evidence>
<organism evidence="9 10">
    <name type="scientific">Eremothecium cymbalariae (strain CBS 270.75 / DBVPG 7215 / KCTC 17166 / NRRL Y-17582)</name>
    <name type="common">Yeast</name>
    <dbReference type="NCBI Taxonomy" id="931890"/>
    <lineage>
        <taxon>Eukaryota</taxon>
        <taxon>Fungi</taxon>
        <taxon>Dikarya</taxon>
        <taxon>Ascomycota</taxon>
        <taxon>Saccharomycotina</taxon>
        <taxon>Saccharomycetes</taxon>
        <taxon>Saccharomycetales</taxon>
        <taxon>Saccharomycetaceae</taxon>
        <taxon>Eremothecium</taxon>
    </lineage>
</organism>
<dbReference type="CDD" id="cd24000">
    <property type="entry name" value="ASKHA_NBD_HK"/>
    <property type="match status" value="1"/>
</dbReference>
<dbReference type="InterPro" id="IPR043129">
    <property type="entry name" value="ATPase_NBD"/>
</dbReference>
<dbReference type="OrthoDB" id="419537at2759"/>
<dbReference type="PANTHER" id="PTHR19443">
    <property type="entry name" value="HEXOKINASE"/>
    <property type="match status" value="1"/>
</dbReference>
<evidence type="ECO:0000313" key="9">
    <source>
        <dbReference type="EMBL" id="AET37396.1"/>
    </source>
</evidence>
<protein>
    <recommendedName>
        <fullName evidence="6">Phosphotransferase</fullName>
        <ecNumber evidence="6">2.7.1.-</ecNumber>
    </recommendedName>
</protein>
<evidence type="ECO:0000313" key="10">
    <source>
        <dbReference type="Proteomes" id="UP000006790"/>
    </source>
</evidence>
<dbReference type="InterPro" id="IPR001312">
    <property type="entry name" value="Hexokinase"/>
</dbReference>
<dbReference type="InParanoid" id="G8JMP1"/>
<keyword evidence="2 6" id="KW-0808">Transferase</keyword>